<dbReference type="GO" id="GO:0000175">
    <property type="term" value="F:3'-5'-RNA exonuclease activity"/>
    <property type="evidence" value="ECO:0007669"/>
    <property type="project" value="TreeGrafter"/>
</dbReference>
<keyword evidence="4" id="KW-0540">Nuclease</keyword>
<keyword evidence="4" id="KW-0269">Exonuclease</keyword>
<protein>
    <submittedName>
        <fullName evidence="4">Putative RNA exonuclease NGL3</fullName>
    </submittedName>
</protein>
<dbReference type="EMBL" id="LXFE01000434">
    <property type="protein sequence ID" value="OLL25329.1"/>
    <property type="molecule type" value="Genomic_DNA"/>
</dbReference>
<dbReference type="PANTHER" id="PTHR12121:SF45">
    <property type="entry name" value="NOCTURNIN"/>
    <property type="match status" value="1"/>
</dbReference>
<dbReference type="GO" id="GO:0006139">
    <property type="term" value="P:nucleobase-containing compound metabolic process"/>
    <property type="evidence" value="ECO:0007669"/>
    <property type="project" value="UniProtKB-ARBA"/>
</dbReference>
<dbReference type="AlphaFoldDB" id="A0A1U7LRS7"/>
<evidence type="ECO:0000259" key="3">
    <source>
        <dbReference type="Pfam" id="PF03372"/>
    </source>
</evidence>
<evidence type="ECO:0000313" key="5">
    <source>
        <dbReference type="Proteomes" id="UP000186594"/>
    </source>
</evidence>
<feature type="domain" description="Endonuclease/exonuclease/phosphatase" evidence="3">
    <location>
        <begin position="12"/>
        <end position="269"/>
    </location>
</feature>
<dbReference type="PANTHER" id="PTHR12121">
    <property type="entry name" value="CARBON CATABOLITE REPRESSOR PROTEIN 4"/>
    <property type="match status" value="1"/>
</dbReference>
<dbReference type="Proteomes" id="UP000186594">
    <property type="component" value="Unassembled WGS sequence"/>
</dbReference>
<keyword evidence="5" id="KW-1185">Reference proteome</keyword>
<name>A0A1U7LRS7_NEOID</name>
<dbReference type="Pfam" id="PF03372">
    <property type="entry name" value="Exo_endo_phos"/>
    <property type="match status" value="1"/>
</dbReference>
<dbReference type="SUPFAM" id="SSF56219">
    <property type="entry name" value="DNase I-like"/>
    <property type="match status" value="1"/>
</dbReference>
<feature type="non-terminal residue" evidence="4">
    <location>
        <position position="1"/>
    </location>
</feature>
<keyword evidence="2" id="KW-0378">Hydrolase</keyword>
<dbReference type="OMA" id="YTHYWKT"/>
<comment type="caution">
    <text evidence="4">The sequence shown here is derived from an EMBL/GenBank/DDBJ whole genome shotgun (WGS) entry which is preliminary data.</text>
</comment>
<accession>A0A1U7LRS7</accession>
<dbReference type="InterPro" id="IPR005135">
    <property type="entry name" value="Endo/exonuclease/phosphatase"/>
</dbReference>
<sequence length="315" mass="36057">SVSGCPADHKEVDIVQLDSFFAPLAEKLNYGHIFDSGARKTHGLLVMWSKQKFALSSRKTIDLDEPLHSDIRLRMETRNIGLVALFTMINTTPQKHIAVATTHLFWHPAATYERMIQSAKFIDQVMKFTKESKVLADETIFAADFNTEPVDPTYRAMTQRPIELDQTEIQILEESMNYRYKKKLEEECEDEDVDSMDPEVYYQTDVSDLRDKLPRILQIHNSLPCLQSLYGLGYTSVHPGNARKPWGEPPFTNWAKVYRGTLDYIFMTKEKNGNSIKLTGLLRLPEENEMAAEGEPSEGRFASDHLAIMAHVNLR</sequence>
<comment type="similarity">
    <text evidence="1">Belongs to the CCR4/nocturin family.</text>
</comment>
<proteinExistence type="inferred from homology"/>
<evidence type="ECO:0000256" key="2">
    <source>
        <dbReference type="ARBA" id="ARBA00022801"/>
    </source>
</evidence>
<dbReference type="Gene3D" id="3.60.10.10">
    <property type="entry name" value="Endonuclease/exonuclease/phosphatase"/>
    <property type="match status" value="1"/>
</dbReference>
<reference evidence="4 5" key="1">
    <citation type="submission" date="2016-04" db="EMBL/GenBank/DDBJ databases">
        <title>Evolutionary innovation and constraint leading to complex multicellularity in the Ascomycota.</title>
        <authorList>
            <person name="Cisse O."/>
            <person name="Nguyen A."/>
            <person name="Hewitt D.A."/>
            <person name="Jedd G."/>
            <person name="Stajich J.E."/>
        </authorList>
    </citation>
    <scope>NUCLEOTIDE SEQUENCE [LARGE SCALE GENOMIC DNA]</scope>
    <source>
        <strain evidence="4 5">DAH-3</strain>
    </source>
</reference>
<evidence type="ECO:0000313" key="4">
    <source>
        <dbReference type="EMBL" id="OLL25329.1"/>
    </source>
</evidence>
<dbReference type="InterPro" id="IPR036691">
    <property type="entry name" value="Endo/exonu/phosph_ase_sf"/>
</dbReference>
<evidence type="ECO:0000256" key="1">
    <source>
        <dbReference type="ARBA" id="ARBA00010774"/>
    </source>
</evidence>
<gene>
    <name evidence="4" type="ORF">NEOLI_002537</name>
</gene>
<dbReference type="InterPro" id="IPR050410">
    <property type="entry name" value="CCR4/nocturin_mRNA_transcr"/>
</dbReference>
<dbReference type="OrthoDB" id="428734at2759"/>
<organism evidence="4 5">
    <name type="scientific">Neolecta irregularis (strain DAH-3)</name>
    <dbReference type="NCBI Taxonomy" id="1198029"/>
    <lineage>
        <taxon>Eukaryota</taxon>
        <taxon>Fungi</taxon>
        <taxon>Dikarya</taxon>
        <taxon>Ascomycota</taxon>
        <taxon>Taphrinomycotina</taxon>
        <taxon>Neolectales</taxon>
        <taxon>Neolectaceae</taxon>
        <taxon>Neolecta</taxon>
    </lineage>
</organism>